<sequence>MNHTLTADIDFFAAALSQKIISAWQEDEAGVYCEVGRGIVEKYSSDSVRIRNIDTGKQSHYARDMTMFSTAE</sequence>
<protein>
    <submittedName>
        <fullName evidence="1">Uncharacterized protein</fullName>
    </submittedName>
</protein>
<evidence type="ECO:0000313" key="1">
    <source>
        <dbReference type="EMBL" id="RUT29100.1"/>
    </source>
</evidence>
<dbReference type="RefSeq" id="WP_127200131.1">
    <property type="nucleotide sequence ID" value="NZ_RZNX01000007.1"/>
</dbReference>
<dbReference type="AlphaFoldDB" id="A0A3S1D7F1"/>
<dbReference type="Proteomes" id="UP000272464">
    <property type="component" value="Unassembled WGS sequence"/>
</dbReference>
<gene>
    <name evidence="1" type="ORF">EJP77_15370</name>
</gene>
<comment type="caution">
    <text evidence="1">The sequence shown here is derived from an EMBL/GenBank/DDBJ whole genome shotgun (WGS) entry which is preliminary data.</text>
</comment>
<name>A0A3S1D7F1_9BACL</name>
<proteinExistence type="predicted"/>
<reference evidence="1 2" key="1">
    <citation type="submission" date="2018-12" db="EMBL/GenBank/DDBJ databases">
        <authorList>
            <person name="Sun L."/>
            <person name="Chen Z."/>
        </authorList>
    </citation>
    <scope>NUCLEOTIDE SEQUENCE [LARGE SCALE GENOMIC DNA]</scope>
    <source>
        <strain evidence="1 2">3-5-3</strain>
    </source>
</reference>
<evidence type="ECO:0000313" key="2">
    <source>
        <dbReference type="Proteomes" id="UP000272464"/>
    </source>
</evidence>
<keyword evidence="2" id="KW-1185">Reference proteome</keyword>
<dbReference type="OrthoDB" id="2627004at2"/>
<organism evidence="1 2">
    <name type="scientific">Paenibacillus zeisoli</name>
    <dbReference type="NCBI Taxonomy" id="2496267"/>
    <lineage>
        <taxon>Bacteria</taxon>
        <taxon>Bacillati</taxon>
        <taxon>Bacillota</taxon>
        <taxon>Bacilli</taxon>
        <taxon>Bacillales</taxon>
        <taxon>Paenibacillaceae</taxon>
        <taxon>Paenibacillus</taxon>
    </lineage>
</organism>
<accession>A0A3S1D7F1</accession>
<dbReference type="EMBL" id="RZNX01000007">
    <property type="protein sequence ID" value="RUT29100.1"/>
    <property type="molecule type" value="Genomic_DNA"/>
</dbReference>